<dbReference type="Pfam" id="PF14539">
    <property type="entry name" value="DUF4442"/>
    <property type="match status" value="1"/>
</dbReference>
<dbReference type="Gene3D" id="3.10.129.10">
    <property type="entry name" value="Hotdog Thioesterase"/>
    <property type="match status" value="1"/>
</dbReference>
<dbReference type="AlphaFoldDB" id="A0AAP6JEJ1"/>
<reference evidence="1 2" key="1">
    <citation type="submission" date="2023-12" db="EMBL/GenBank/DDBJ databases">
        <title>Whole-genome sequencing of halo(alkali)philic microorganisms from hypersaline lakes.</title>
        <authorList>
            <person name="Sorokin D.Y."/>
            <person name="Merkel A.Y."/>
            <person name="Messina E."/>
            <person name="Yakimov M."/>
        </authorList>
    </citation>
    <scope>NUCLEOTIDE SEQUENCE [LARGE SCALE GENOMIC DNA]</scope>
    <source>
        <strain evidence="1 2">AB-CW1</strain>
    </source>
</reference>
<gene>
    <name evidence="1" type="ORF">VCB98_04740</name>
</gene>
<evidence type="ECO:0000313" key="2">
    <source>
        <dbReference type="Proteomes" id="UP001302316"/>
    </source>
</evidence>
<keyword evidence="2" id="KW-1185">Reference proteome</keyword>
<organism evidence="1 2">
    <name type="scientific">Natronospira elongata</name>
    <dbReference type="NCBI Taxonomy" id="3110268"/>
    <lineage>
        <taxon>Bacteria</taxon>
        <taxon>Pseudomonadati</taxon>
        <taxon>Pseudomonadota</taxon>
        <taxon>Gammaproteobacteria</taxon>
        <taxon>Natronospirales</taxon>
        <taxon>Natronospiraceae</taxon>
        <taxon>Natronospira</taxon>
    </lineage>
</organism>
<dbReference type="InterPro" id="IPR029069">
    <property type="entry name" value="HotDog_dom_sf"/>
</dbReference>
<sequence length="169" mass="19626">MRLLRFIARFPFLSETRKLELYPPFFMMRIKVVEMREQWRFCRIRLPLNTLSRNPGGTMFGGWQAALADPIAALACSRVFPGYSVWTRSMHIDFHTAGSSNLELRFEMSPEQEDAIRAQLARQGRATPEFRYGFFREDGRCCSVIRNAVAIRPKGYCRVDHQAVDLTDL</sequence>
<accession>A0AAP6JEJ1</accession>
<dbReference type="InterPro" id="IPR027961">
    <property type="entry name" value="DUF4442"/>
</dbReference>
<dbReference type="Proteomes" id="UP001302316">
    <property type="component" value="Unassembled WGS sequence"/>
</dbReference>
<dbReference type="EMBL" id="JAYGII010000006">
    <property type="protein sequence ID" value="MEA5445127.1"/>
    <property type="molecule type" value="Genomic_DNA"/>
</dbReference>
<dbReference type="CDD" id="cd03443">
    <property type="entry name" value="PaaI_thioesterase"/>
    <property type="match status" value="1"/>
</dbReference>
<dbReference type="RefSeq" id="WP_346050757.1">
    <property type="nucleotide sequence ID" value="NZ_JAYGII010000006.1"/>
</dbReference>
<protein>
    <submittedName>
        <fullName evidence="1">Hotdog domain-containing protein</fullName>
    </submittedName>
</protein>
<dbReference type="SUPFAM" id="SSF54637">
    <property type="entry name" value="Thioesterase/thiol ester dehydrase-isomerase"/>
    <property type="match status" value="1"/>
</dbReference>
<proteinExistence type="predicted"/>
<evidence type="ECO:0000313" key="1">
    <source>
        <dbReference type="EMBL" id="MEA5445127.1"/>
    </source>
</evidence>
<comment type="caution">
    <text evidence="1">The sequence shown here is derived from an EMBL/GenBank/DDBJ whole genome shotgun (WGS) entry which is preliminary data.</text>
</comment>
<name>A0AAP6JEJ1_9GAMM</name>